<dbReference type="EMBL" id="WBMX01029289">
    <property type="protein sequence ID" value="NXC23263.1"/>
    <property type="molecule type" value="Genomic_DNA"/>
</dbReference>
<dbReference type="InterPro" id="IPR023210">
    <property type="entry name" value="NADP_OxRdtase_dom"/>
</dbReference>
<keyword evidence="1" id="KW-0560">Oxidoreductase</keyword>
<accession>A0A851M4Y0</accession>
<dbReference type="OrthoDB" id="48988at2759"/>
<dbReference type="SUPFAM" id="SSF51430">
    <property type="entry name" value="NAD(P)-linked oxidoreductase"/>
    <property type="match status" value="1"/>
</dbReference>
<dbReference type="InterPro" id="IPR036812">
    <property type="entry name" value="NAD(P)_OxRdtase_dom_sf"/>
</dbReference>
<dbReference type="GO" id="GO:0016491">
    <property type="term" value="F:oxidoreductase activity"/>
    <property type="evidence" value="ECO:0007669"/>
    <property type="project" value="UniProtKB-KW"/>
</dbReference>
<dbReference type="Gene3D" id="3.20.20.100">
    <property type="entry name" value="NADP-dependent oxidoreductase domain"/>
    <property type="match status" value="1"/>
</dbReference>
<proteinExistence type="predicted"/>
<gene>
    <name evidence="3" type="ORF">CORCRI_R13390</name>
</gene>
<dbReference type="AlphaFoldDB" id="A0A851M4Y0"/>
<evidence type="ECO:0000313" key="3">
    <source>
        <dbReference type="EMBL" id="NXC23263.1"/>
    </source>
</evidence>
<reference evidence="3" key="1">
    <citation type="submission" date="2019-09" db="EMBL/GenBank/DDBJ databases">
        <title>Bird 10,000 Genomes (B10K) Project - Family phase.</title>
        <authorList>
            <person name="Zhang G."/>
        </authorList>
    </citation>
    <scope>NUCLEOTIDE SEQUENCE</scope>
    <source>
        <strain evidence="3">B10K-CU-031-40</strain>
    </source>
</reference>
<dbReference type="PANTHER" id="PTHR43625">
    <property type="entry name" value="AFLATOXIN B1 ALDEHYDE REDUCTASE"/>
    <property type="match status" value="1"/>
</dbReference>
<feature type="domain" description="NADP-dependent oxidoreductase" evidence="2">
    <location>
        <begin position="1"/>
        <end position="62"/>
    </location>
</feature>
<organism evidence="3 4">
    <name type="scientific">Corythaeola cristata</name>
    <name type="common">Great blue turaco</name>
    <dbReference type="NCBI Taxonomy" id="103954"/>
    <lineage>
        <taxon>Eukaryota</taxon>
        <taxon>Metazoa</taxon>
        <taxon>Chordata</taxon>
        <taxon>Craniata</taxon>
        <taxon>Vertebrata</taxon>
        <taxon>Euteleostomi</taxon>
        <taxon>Archelosauria</taxon>
        <taxon>Archosauria</taxon>
        <taxon>Dinosauria</taxon>
        <taxon>Saurischia</taxon>
        <taxon>Theropoda</taxon>
        <taxon>Coelurosauria</taxon>
        <taxon>Aves</taxon>
        <taxon>Neognathae</taxon>
        <taxon>Neoaves</taxon>
        <taxon>Otidimorphae</taxon>
        <taxon>Musophagiformes</taxon>
        <taxon>Musophagidae</taxon>
        <taxon>Corythaeola</taxon>
    </lineage>
</organism>
<comment type="caution">
    <text evidence="3">The sequence shown here is derived from an EMBL/GenBank/DDBJ whole genome shotgun (WGS) entry which is preliminary data.</text>
</comment>
<dbReference type="GO" id="GO:0005737">
    <property type="term" value="C:cytoplasm"/>
    <property type="evidence" value="ECO:0007669"/>
    <property type="project" value="TreeGrafter"/>
</dbReference>
<keyword evidence="4" id="KW-1185">Reference proteome</keyword>
<dbReference type="Proteomes" id="UP000621168">
    <property type="component" value="Unassembled WGS sequence"/>
</dbReference>
<sequence>MSLSSAYGSADDAESLRTLNHVLDNGITFLDTANIYGAGHNESLLSEVLKTRRDEVTLATKAGIVRP</sequence>
<evidence type="ECO:0000313" key="4">
    <source>
        <dbReference type="Proteomes" id="UP000621168"/>
    </source>
</evidence>
<protein>
    <submittedName>
        <fullName evidence="3">ALKR5 reductase</fullName>
    </submittedName>
</protein>
<feature type="non-terminal residue" evidence="3">
    <location>
        <position position="1"/>
    </location>
</feature>
<name>A0A851M4Y0_CORCR</name>
<evidence type="ECO:0000259" key="2">
    <source>
        <dbReference type="Pfam" id="PF00248"/>
    </source>
</evidence>
<dbReference type="InterPro" id="IPR050791">
    <property type="entry name" value="Aldo-Keto_reductase"/>
</dbReference>
<evidence type="ECO:0000256" key="1">
    <source>
        <dbReference type="ARBA" id="ARBA00023002"/>
    </source>
</evidence>
<dbReference type="PANTHER" id="PTHR43625:SF40">
    <property type="entry name" value="ALDO-KETO REDUCTASE YAKC [NADP(+)]"/>
    <property type="match status" value="1"/>
</dbReference>
<feature type="non-terminal residue" evidence="3">
    <location>
        <position position="67"/>
    </location>
</feature>
<dbReference type="Pfam" id="PF00248">
    <property type="entry name" value="Aldo_ket_red"/>
    <property type="match status" value="1"/>
</dbReference>